<evidence type="ECO:0000259" key="1">
    <source>
        <dbReference type="Pfam" id="PF00462"/>
    </source>
</evidence>
<dbReference type="PANTHER" id="PTHR34386:SF1">
    <property type="entry name" value="GLUTAREDOXIN-LIKE PROTEIN NRDH"/>
    <property type="match status" value="1"/>
</dbReference>
<sequence length="83" mass="8909">MSKSITIYTTQTCGFCKAAKAYLQEHDVPYAEIDVGSDQEKAREMIEKSGQMGVPVIVVGDGVEEEIIVGFDQERLAAAAGIA</sequence>
<dbReference type="AlphaFoldDB" id="A0A2M6X0C9"/>
<organism evidence="2 3">
    <name type="scientific">Candidatus Andersenbacteria bacterium CG10_big_fil_rev_8_21_14_0_10_54_11</name>
    <dbReference type="NCBI Taxonomy" id="1974485"/>
    <lineage>
        <taxon>Bacteria</taxon>
        <taxon>Candidatus Anderseniibacteriota</taxon>
    </lineage>
</organism>
<feature type="domain" description="Glutaredoxin" evidence="1">
    <location>
        <begin position="5"/>
        <end position="61"/>
    </location>
</feature>
<evidence type="ECO:0000313" key="2">
    <source>
        <dbReference type="EMBL" id="PIT98460.1"/>
    </source>
</evidence>
<evidence type="ECO:0000313" key="3">
    <source>
        <dbReference type="Proteomes" id="UP000230731"/>
    </source>
</evidence>
<name>A0A2M6X0C9_9BACT</name>
<dbReference type="SUPFAM" id="SSF52833">
    <property type="entry name" value="Thioredoxin-like"/>
    <property type="match status" value="1"/>
</dbReference>
<dbReference type="CDD" id="cd02976">
    <property type="entry name" value="NrdH"/>
    <property type="match status" value="1"/>
</dbReference>
<protein>
    <submittedName>
        <fullName evidence="2">NrdH-redoxin</fullName>
    </submittedName>
</protein>
<dbReference type="InterPro" id="IPR002109">
    <property type="entry name" value="Glutaredoxin"/>
</dbReference>
<dbReference type="InterPro" id="IPR051548">
    <property type="entry name" value="Grx-like_ET"/>
</dbReference>
<dbReference type="Proteomes" id="UP000230731">
    <property type="component" value="Unassembled WGS sequence"/>
</dbReference>
<reference evidence="3" key="1">
    <citation type="submission" date="2017-09" db="EMBL/GenBank/DDBJ databases">
        <title>Depth-based differentiation of microbial function through sediment-hosted aquifers and enrichment of novel symbionts in the deep terrestrial subsurface.</title>
        <authorList>
            <person name="Probst A.J."/>
            <person name="Ladd B."/>
            <person name="Jarett J.K."/>
            <person name="Geller-Mcgrath D.E."/>
            <person name="Sieber C.M.K."/>
            <person name="Emerson J.B."/>
            <person name="Anantharaman K."/>
            <person name="Thomas B.C."/>
            <person name="Malmstrom R."/>
            <person name="Stieglmeier M."/>
            <person name="Klingl A."/>
            <person name="Woyke T."/>
            <person name="Ryan C.M."/>
            <person name="Banfield J.F."/>
        </authorList>
    </citation>
    <scope>NUCLEOTIDE SEQUENCE [LARGE SCALE GENOMIC DNA]</scope>
</reference>
<comment type="caution">
    <text evidence="2">The sequence shown here is derived from an EMBL/GenBank/DDBJ whole genome shotgun (WGS) entry which is preliminary data.</text>
</comment>
<gene>
    <name evidence="2" type="ORF">COT71_00610</name>
</gene>
<proteinExistence type="predicted"/>
<dbReference type="Gene3D" id="3.40.30.10">
    <property type="entry name" value="Glutaredoxin"/>
    <property type="match status" value="1"/>
</dbReference>
<dbReference type="PROSITE" id="PS51354">
    <property type="entry name" value="GLUTAREDOXIN_2"/>
    <property type="match status" value="1"/>
</dbReference>
<dbReference type="EMBL" id="PEZP01000006">
    <property type="protein sequence ID" value="PIT98460.1"/>
    <property type="molecule type" value="Genomic_DNA"/>
</dbReference>
<dbReference type="PANTHER" id="PTHR34386">
    <property type="entry name" value="GLUTAREDOXIN"/>
    <property type="match status" value="1"/>
</dbReference>
<dbReference type="Pfam" id="PF00462">
    <property type="entry name" value="Glutaredoxin"/>
    <property type="match status" value="1"/>
</dbReference>
<dbReference type="GO" id="GO:0045454">
    <property type="term" value="P:cell redox homeostasis"/>
    <property type="evidence" value="ECO:0007669"/>
    <property type="project" value="TreeGrafter"/>
</dbReference>
<dbReference type="GO" id="GO:0009055">
    <property type="term" value="F:electron transfer activity"/>
    <property type="evidence" value="ECO:0007669"/>
    <property type="project" value="TreeGrafter"/>
</dbReference>
<dbReference type="InterPro" id="IPR036249">
    <property type="entry name" value="Thioredoxin-like_sf"/>
</dbReference>
<accession>A0A2M6X0C9</accession>